<dbReference type="PANTHER" id="PTHR13734:SF5">
    <property type="entry name" value="CCA TRNA NUCLEOTIDYLTRANSFERASE, MITOCHONDRIAL"/>
    <property type="match status" value="1"/>
</dbReference>
<dbReference type="GO" id="GO:0000166">
    <property type="term" value="F:nucleotide binding"/>
    <property type="evidence" value="ECO:0007669"/>
    <property type="project" value="UniProtKB-KW"/>
</dbReference>
<evidence type="ECO:0000256" key="1">
    <source>
        <dbReference type="ARBA" id="ARBA00007265"/>
    </source>
</evidence>
<accession>A0A1Y1Z576</accession>
<dbReference type="EMBL" id="MCFE01000025">
    <property type="protein sequence ID" value="ORY05438.1"/>
    <property type="molecule type" value="Genomic_DNA"/>
</dbReference>
<evidence type="ECO:0000256" key="5">
    <source>
        <dbReference type="RuleBase" id="RU003953"/>
    </source>
</evidence>
<dbReference type="GO" id="GO:0052927">
    <property type="term" value="F:CC tRNA cytidylyltransferase activity"/>
    <property type="evidence" value="ECO:0007669"/>
    <property type="project" value="TreeGrafter"/>
</dbReference>
<evidence type="ECO:0000256" key="3">
    <source>
        <dbReference type="ARBA" id="ARBA00022741"/>
    </source>
</evidence>
<comment type="caution">
    <text evidence="8">The sequence shown here is derived from an EMBL/GenBank/DDBJ whole genome shotgun (WGS) entry which is preliminary data.</text>
</comment>
<dbReference type="PANTHER" id="PTHR13734">
    <property type="entry name" value="TRNA-NUCLEOTIDYLTRANSFERASE"/>
    <property type="match status" value="1"/>
</dbReference>
<dbReference type="Gene3D" id="3.30.460.10">
    <property type="entry name" value="Beta Polymerase, domain 2"/>
    <property type="match status" value="1"/>
</dbReference>
<dbReference type="STRING" id="1314790.A0A1Y1Z576"/>
<evidence type="ECO:0000313" key="9">
    <source>
        <dbReference type="Proteomes" id="UP000193498"/>
    </source>
</evidence>
<name>A0A1Y1Z576_9FUNG</name>
<keyword evidence="9" id="KW-1185">Reference proteome</keyword>
<reference evidence="8 9" key="1">
    <citation type="submission" date="2016-07" db="EMBL/GenBank/DDBJ databases">
        <title>Pervasive Adenine N6-methylation of Active Genes in Fungi.</title>
        <authorList>
            <consortium name="DOE Joint Genome Institute"/>
            <person name="Mondo S.J."/>
            <person name="Dannebaum R.O."/>
            <person name="Kuo R.C."/>
            <person name="Labutti K."/>
            <person name="Haridas S."/>
            <person name="Kuo A."/>
            <person name="Salamov A."/>
            <person name="Ahrendt S.R."/>
            <person name="Lipzen A."/>
            <person name="Sullivan W."/>
            <person name="Andreopoulos W.B."/>
            <person name="Clum A."/>
            <person name="Lindquist E."/>
            <person name="Daum C."/>
            <person name="Ramamoorthy G.K."/>
            <person name="Gryganskyi A."/>
            <person name="Culley D."/>
            <person name="Magnuson J.K."/>
            <person name="James T.Y."/>
            <person name="O'Malley M.A."/>
            <person name="Stajich J.E."/>
            <person name="Spatafora J.W."/>
            <person name="Visel A."/>
            <person name="Grigoriev I.V."/>
        </authorList>
    </citation>
    <scope>NUCLEOTIDE SEQUENCE [LARGE SCALE GENOMIC DNA]</scope>
    <source>
        <strain evidence="8 9">CBS 931.73</strain>
    </source>
</reference>
<protein>
    <submittedName>
        <fullName evidence="8">Poly A polymerase C-terminal region-like protein</fullName>
    </submittedName>
</protein>
<evidence type="ECO:0000259" key="7">
    <source>
        <dbReference type="Pfam" id="PF12627"/>
    </source>
</evidence>
<evidence type="ECO:0000256" key="2">
    <source>
        <dbReference type="ARBA" id="ARBA00022679"/>
    </source>
</evidence>
<dbReference type="Pfam" id="PF01743">
    <property type="entry name" value="PolyA_pol"/>
    <property type="match status" value="1"/>
</dbReference>
<evidence type="ECO:0000256" key="4">
    <source>
        <dbReference type="ARBA" id="ARBA00022884"/>
    </source>
</evidence>
<dbReference type="Pfam" id="PF12627">
    <property type="entry name" value="PolyA_pol_RNAbd"/>
    <property type="match status" value="1"/>
</dbReference>
<dbReference type="SUPFAM" id="SSF81301">
    <property type="entry name" value="Nucleotidyltransferase"/>
    <property type="match status" value="1"/>
</dbReference>
<evidence type="ECO:0000313" key="8">
    <source>
        <dbReference type="EMBL" id="ORY05438.1"/>
    </source>
</evidence>
<dbReference type="InterPro" id="IPR002646">
    <property type="entry name" value="PolA_pol_head_dom"/>
</dbReference>
<feature type="domain" description="tRNA nucleotidyltransferase/poly(A) polymerase RNA and SrmB- binding" evidence="7">
    <location>
        <begin position="163"/>
        <end position="200"/>
    </location>
</feature>
<dbReference type="SUPFAM" id="SSF81891">
    <property type="entry name" value="Poly A polymerase C-terminal region-like"/>
    <property type="match status" value="1"/>
</dbReference>
<gene>
    <name evidence="8" type="ORF">K493DRAFT_204466</name>
</gene>
<keyword evidence="2 5" id="KW-0808">Transferase</keyword>
<dbReference type="AlphaFoldDB" id="A0A1Y1Z576"/>
<keyword evidence="4 5" id="KW-0694">RNA-binding</keyword>
<dbReference type="InterPro" id="IPR043519">
    <property type="entry name" value="NT_sf"/>
</dbReference>
<dbReference type="Gene3D" id="1.10.3090.10">
    <property type="entry name" value="cca-adding enzyme, domain 2"/>
    <property type="match status" value="1"/>
</dbReference>
<evidence type="ECO:0000259" key="6">
    <source>
        <dbReference type="Pfam" id="PF01743"/>
    </source>
</evidence>
<keyword evidence="3" id="KW-0547">Nucleotide-binding</keyword>
<dbReference type="FunCoup" id="A0A1Y1Z576">
    <property type="interactions" value="820"/>
</dbReference>
<comment type="similarity">
    <text evidence="1 5">Belongs to the tRNA nucleotidyltransferase/poly(A) polymerase family.</text>
</comment>
<feature type="domain" description="Poly A polymerase head" evidence="6">
    <location>
        <begin position="6"/>
        <end position="114"/>
    </location>
</feature>
<proteinExistence type="inferred from homology"/>
<dbReference type="InterPro" id="IPR032828">
    <property type="entry name" value="PolyA_RNA-bd"/>
</dbReference>
<dbReference type="Proteomes" id="UP000193498">
    <property type="component" value="Unassembled WGS sequence"/>
</dbReference>
<sequence length="434" mass="49803">MTGHQFAKHLNTYLLSKGVPQSQLAKIESNPKQSQHLETCTTKLFDTELDFVNLRNEVYDADSRIPVQITFGTPEQDSYRRDITINALFFNIHNRQVEDYTQMGLTDLSEKVIRTPIPTMKSFRDDPLRIMRCIRFASRFQYKLSKEIVETIQNEDIKHEFAHKVSRERFGMELEKMLLGPHPYQSLSLIHSLGLYHIIFQAPSTIDTSEIPGSAQGIQLSETLDWVLRQSLTEPLKIDVEDRKCLFLAAALSPFKGMTIVEKKTRIVPVVQWIVRDSIKLKNHDIDCVTKFVNTSDSVSNVLNSPQSTWTRSALGMLVRTLGPKWRATFVLALTRELLPYHSNICSGSIADEITPILAKYQAALKLISELQLEECYQWKYLVDGKEVAKILQLRPGPQVKMLLEHVMIWQLDHPTATKEACLKFVSEELPKYL</sequence>
<dbReference type="OrthoDB" id="445712at2759"/>
<organism evidence="8 9">
    <name type="scientific">Basidiobolus meristosporus CBS 931.73</name>
    <dbReference type="NCBI Taxonomy" id="1314790"/>
    <lineage>
        <taxon>Eukaryota</taxon>
        <taxon>Fungi</taxon>
        <taxon>Fungi incertae sedis</taxon>
        <taxon>Zoopagomycota</taxon>
        <taxon>Entomophthoromycotina</taxon>
        <taxon>Basidiobolomycetes</taxon>
        <taxon>Basidiobolales</taxon>
        <taxon>Basidiobolaceae</taxon>
        <taxon>Basidiobolus</taxon>
    </lineage>
</organism>
<dbReference type="GO" id="GO:0052929">
    <property type="term" value="F:ATP:3'-cytidine-cytidine-tRNA adenylyltransferase activity"/>
    <property type="evidence" value="ECO:0007669"/>
    <property type="project" value="TreeGrafter"/>
</dbReference>
<dbReference type="GO" id="GO:0003723">
    <property type="term" value="F:RNA binding"/>
    <property type="evidence" value="ECO:0007669"/>
    <property type="project" value="UniProtKB-KW"/>
</dbReference>
<dbReference type="InParanoid" id="A0A1Y1Z576"/>
<dbReference type="GO" id="GO:0001680">
    <property type="term" value="P:tRNA 3'-terminal CCA addition"/>
    <property type="evidence" value="ECO:0007669"/>
    <property type="project" value="UniProtKB-ARBA"/>
</dbReference>